<dbReference type="Proteomes" id="UP000734854">
    <property type="component" value="Unassembled WGS sequence"/>
</dbReference>
<dbReference type="PANTHER" id="PTHR31147">
    <property type="entry name" value="ACYL TRANSFERASE 4"/>
    <property type="match status" value="1"/>
</dbReference>
<gene>
    <name evidence="3" type="ORF">ZIOFF_026583</name>
</gene>
<reference evidence="3 4" key="1">
    <citation type="submission" date="2020-08" db="EMBL/GenBank/DDBJ databases">
        <title>Plant Genome Project.</title>
        <authorList>
            <person name="Zhang R.-G."/>
        </authorList>
    </citation>
    <scope>NUCLEOTIDE SEQUENCE [LARGE SCALE GENOMIC DNA]</scope>
    <source>
        <tissue evidence="3">Rhizome</tissue>
    </source>
</reference>
<evidence type="ECO:0000256" key="2">
    <source>
        <dbReference type="ARBA" id="ARBA00023315"/>
    </source>
</evidence>
<comment type="caution">
    <text evidence="3">The sequence shown here is derived from an EMBL/GenBank/DDBJ whole genome shotgun (WGS) entry which is preliminary data.</text>
</comment>
<evidence type="ECO:0000313" key="4">
    <source>
        <dbReference type="Proteomes" id="UP000734854"/>
    </source>
</evidence>
<evidence type="ECO:0000256" key="1">
    <source>
        <dbReference type="ARBA" id="ARBA00022679"/>
    </source>
</evidence>
<dbReference type="AlphaFoldDB" id="A0A8J5H515"/>
<keyword evidence="4" id="KW-1185">Reference proteome</keyword>
<evidence type="ECO:0000313" key="3">
    <source>
        <dbReference type="EMBL" id="KAG6516134.1"/>
    </source>
</evidence>
<keyword evidence="1" id="KW-0808">Transferase</keyword>
<proteinExistence type="predicted"/>
<sequence length="432" mass="48619">MSMAPCRVTKVREELLVPFEPTPCATLPLSSIDHALGLAFMVEMISVHPYNNREHRLHGSSLTAAKVIREALAKALVPYYPVAGRLVYSDGGHVEVTCNGEGVWFVEAAVTNDSLGNMNEWESIPDSIVKEELLPSSPAYMKQEEMILMMQVTHFQCGGFIVGIKFNHLVFDGLGFGQFLKAIGEIACGQTHPSVNPIWHREVFSDPPMLSKSDSLSITTKFGIVNSTYDFSIQTIRRLKEQIAKETSNIQFTTFEIVSAIIWKCRTQAIDAIGDVSLSFVADFRHLLDQLPEARGYYGNCIYLLTATAASEQIMKASLAELVRLIRDAKESLPTKFKEWASANFKEDPYKISISYNNLTLTDWRWIEFYETDYGWGRPHSIWPIIHDSPLAGGIILKQPLPKDGVRFEGTSVMKEHEQRFMNEINKCINLS</sequence>
<dbReference type="EMBL" id="JACMSC010000007">
    <property type="protein sequence ID" value="KAG6516134.1"/>
    <property type="molecule type" value="Genomic_DNA"/>
</dbReference>
<organism evidence="3 4">
    <name type="scientific">Zingiber officinale</name>
    <name type="common">Ginger</name>
    <name type="synonym">Amomum zingiber</name>
    <dbReference type="NCBI Taxonomy" id="94328"/>
    <lineage>
        <taxon>Eukaryota</taxon>
        <taxon>Viridiplantae</taxon>
        <taxon>Streptophyta</taxon>
        <taxon>Embryophyta</taxon>
        <taxon>Tracheophyta</taxon>
        <taxon>Spermatophyta</taxon>
        <taxon>Magnoliopsida</taxon>
        <taxon>Liliopsida</taxon>
        <taxon>Zingiberales</taxon>
        <taxon>Zingiberaceae</taxon>
        <taxon>Zingiber</taxon>
    </lineage>
</organism>
<keyword evidence="2" id="KW-0012">Acyltransferase</keyword>
<protein>
    <submittedName>
        <fullName evidence="3">Uncharacterized protein</fullName>
    </submittedName>
</protein>
<name>A0A8J5H515_ZINOF</name>
<dbReference type="PANTHER" id="PTHR31147:SF1">
    <property type="entry name" value="ACYL TRANSFERASE 4"/>
    <property type="match status" value="1"/>
</dbReference>
<accession>A0A8J5H515</accession>
<dbReference type="Pfam" id="PF02458">
    <property type="entry name" value="Transferase"/>
    <property type="match status" value="1"/>
</dbReference>
<dbReference type="OrthoDB" id="444127at2759"/>
<dbReference type="GO" id="GO:0016746">
    <property type="term" value="F:acyltransferase activity"/>
    <property type="evidence" value="ECO:0007669"/>
    <property type="project" value="UniProtKB-KW"/>
</dbReference>
<dbReference type="InterPro" id="IPR050898">
    <property type="entry name" value="Plant_acyltransferase"/>
</dbReference>